<name>A0A0E9QIS0_ANGAN</name>
<dbReference type="AlphaFoldDB" id="A0A0E9QIS0"/>
<reference evidence="1" key="2">
    <citation type="journal article" date="2015" name="Fish Shellfish Immunol.">
        <title>Early steps in the European eel (Anguilla anguilla)-Vibrio vulnificus interaction in the gills: Role of the RtxA13 toxin.</title>
        <authorList>
            <person name="Callol A."/>
            <person name="Pajuelo D."/>
            <person name="Ebbesson L."/>
            <person name="Teles M."/>
            <person name="MacKenzie S."/>
            <person name="Amaro C."/>
        </authorList>
    </citation>
    <scope>NUCLEOTIDE SEQUENCE</scope>
</reference>
<reference evidence="1" key="1">
    <citation type="submission" date="2014-11" db="EMBL/GenBank/DDBJ databases">
        <authorList>
            <person name="Amaro Gonzalez C."/>
        </authorList>
    </citation>
    <scope>NUCLEOTIDE SEQUENCE</scope>
</reference>
<evidence type="ECO:0000313" key="1">
    <source>
        <dbReference type="EMBL" id="JAH16397.1"/>
    </source>
</evidence>
<sequence length="22" mass="2503">MLFNTLLVVILSVSGKLFLFFT</sequence>
<protein>
    <submittedName>
        <fullName evidence="1">Uncharacterized protein</fullName>
    </submittedName>
</protein>
<organism evidence="1">
    <name type="scientific">Anguilla anguilla</name>
    <name type="common">European freshwater eel</name>
    <name type="synonym">Muraena anguilla</name>
    <dbReference type="NCBI Taxonomy" id="7936"/>
    <lineage>
        <taxon>Eukaryota</taxon>
        <taxon>Metazoa</taxon>
        <taxon>Chordata</taxon>
        <taxon>Craniata</taxon>
        <taxon>Vertebrata</taxon>
        <taxon>Euteleostomi</taxon>
        <taxon>Actinopterygii</taxon>
        <taxon>Neopterygii</taxon>
        <taxon>Teleostei</taxon>
        <taxon>Anguilliformes</taxon>
        <taxon>Anguillidae</taxon>
        <taxon>Anguilla</taxon>
    </lineage>
</organism>
<proteinExistence type="predicted"/>
<dbReference type="EMBL" id="GBXM01092180">
    <property type="protein sequence ID" value="JAH16397.1"/>
    <property type="molecule type" value="Transcribed_RNA"/>
</dbReference>
<accession>A0A0E9QIS0</accession>